<dbReference type="Proteomes" id="UP000634476">
    <property type="component" value="Unassembled WGS sequence"/>
</dbReference>
<accession>A0A8J3WSL3</accession>
<feature type="region of interest" description="Disordered" evidence="1">
    <location>
        <begin position="123"/>
        <end position="147"/>
    </location>
</feature>
<dbReference type="EMBL" id="BOOK01000016">
    <property type="protein sequence ID" value="GII00565.1"/>
    <property type="molecule type" value="Genomic_DNA"/>
</dbReference>
<reference evidence="2" key="1">
    <citation type="submission" date="2021-01" db="EMBL/GenBank/DDBJ databases">
        <title>Whole genome shotgun sequence of Planobispora takensis NBRC 109077.</title>
        <authorList>
            <person name="Komaki H."/>
            <person name="Tamura T."/>
        </authorList>
    </citation>
    <scope>NUCLEOTIDE SEQUENCE</scope>
    <source>
        <strain evidence="2">NBRC 109077</strain>
    </source>
</reference>
<protein>
    <submittedName>
        <fullName evidence="2">Uncharacterized protein</fullName>
    </submittedName>
</protein>
<dbReference type="AlphaFoldDB" id="A0A8J3WSL3"/>
<feature type="compositionally biased region" description="Low complexity" evidence="1">
    <location>
        <begin position="166"/>
        <end position="177"/>
    </location>
</feature>
<name>A0A8J3WSL3_9ACTN</name>
<evidence type="ECO:0000256" key="1">
    <source>
        <dbReference type="SAM" id="MobiDB-lite"/>
    </source>
</evidence>
<organism evidence="2 3">
    <name type="scientific">Planobispora takensis</name>
    <dbReference type="NCBI Taxonomy" id="1367882"/>
    <lineage>
        <taxon>Bacteria</taxon>
        <taxon>Bacillati</taxon>
        <taxon>Actinomycetota</taxon>
        <taxon>Actinomycetes</taxon>
        <taxon>Streptosporangiales</taxon>
        <taxon>Streptosporangiaceae</taxon>
        <taxon>Planobispora</taxon>
    </lineage>
</organism>
<feature type="compositionally biased region" description="Pro residues" evidence="1">
    <location>
        <begin position="131"/>
        <end position="141"/>
    </location>
</feature>
<gene>
    <name evidence="2" type="ORF">Pta02_25730</name>
</gene>
<evidence type="ECO:0000313" key="3">
    <source>
        <dbReference type="Proteomes" id="UP000634476"/>
    </source>
</evidence>
<sequence length="192" mass="19396">MIQSQSGGEPAPLSGIGDSAPADATGCGSAWEAVNVALCVTRSVTTTVVVGCGSAWGAVNVALCVTRSVTTAVVVGCTVLVLVVGDGLTEPEETSGVTRSWGSALRVEDASALRLGVKSTLPVDEGGVPACDPPPPPPPEHPTTRPTVARITATTAEETLRGIDRTSAPASTPTTTPVGSRLRTRRGITLNE</sequence>
<keyword evidence="3" id="KW-1185">Reference proteome</keyword>
<evidence type="ECO:0000313" key="2">
    <source>
        <dbReference type="EMBL" id="GII00565.1"/>
    </source>
</evidence>
<feature type="region of interest" description="Disordered" evidence="1">
    <location>
        <begin position="159"/>
        <end position="192"/>
    </location>
</feature>
<proteinExistence type="predicted"/>
<comment type="caution">
    <text evidence="2">The sequence shown here is derived from an EMBL/GenBank/DDBJ whole genome shotgun (WGS) entry which is preliminary data.</text>
</comment>